<dbReference type="HOGENOM" id="CLU_3042761_0_0_7"/>
<reference evidence="1 2" key="1">
    <citation type="journal article" date="2013" name="PLoS ONE">
        <title>The first genomic and proteomic characterization of a deep-sea sulfate reducer: insights into the piezophilic lifestyle of Desulfovibrio piezophilus.</title>
        <authorList>
            <person name="Pradel N."/>
            <person name="Ji B."/>
            <person name="Gimenez G."/>
            <person name="Talla E."/>
            <person name="Lenoble P."/>
            <person name="Garel M."/>
            <person name="Tamburini C."/>
            <person name="Fourquet P."/>
            <person name="Lebrun R."/>
            <person name="Bertin P."/>
            <person name="Denis Y."/>
            <person name="Pophillat M."/>
            <person name="Barbe V."/>
            <person name="Ollivier B."/>
            <person name="Dolla A."/>
        </authorList>
    </citation>
    <scope>NUCLEOTIDE SEQUENCE [LARGE SCALE GENOMIC DNA]</scope>
    <source>
        <strain evidence="2">DSM 10523 / SB164P1</strain>
    </source>
</reference>
<proteinExistence type="predicted"/>
<accession>M1WRT6</accession>
<evidence type="ECO:0000313" key="2">
    <source>
        <dbReference type="Proteomes" id="UP000011724"/>
    </source>
</evidence>
<dbReference type="Proteomes" id="UP000011724">
    <property type="component" value="Chromosome"/>
</dbReference>
<dbReference type="KEGG" id="dpi:BN4_11265"/>
<sequence>MVPKEGFPSKLERNCAIVKASRDYGYSYTAIGKAFSLHYSSVSIIVKTMRDKTL</sequence>
<dbReference type="AlphaFoldDB" id="M1WRT6"/>
<keyword evidence="2" id="KW-1185">Reference proteome</keyword>
<evidence type="ECO:0000313" key="1">
    <source>
        <dbReference type="EMBL" id="CCH48502.1"/>
    </source>
</evidence>
<gene>
    <name evidence="1" type="ordered locus">BN4_11265</name>
</gene>
<protein>
    <submittedName>
        <fullName evidence="1">Uncharacterized protein</fullName>
    </submittedName>
</protein>
<organism evidence="1 2">
    <name type="scientific">Pseudodesulfovibrio piezophilus (strain DSM 21447 / JCM 15486 / C1TLV30)</name>
    <name type="common">Desulfovibrio piezophilus</name>
    <dbReference type="NCBI Taxonomy" id="1322246"/>
    <lineage>
        <taxon>Bacteria</taxon>
        <taxon>Pseudomonadati</taxon>
        <taxon>Thermodesulfobacteriota</taxon>
        <taxon>Desulfovibrionia</taxon>
        <taxon>Desulfovibrionales</taxon>
        <taxon>Desulfovibrionaceae</taxon>
    </lineage>
</organism>
<dbReference type="EMBL" id="FO203427">
    <property type="protein sequence ID" value="CCH48502.1"/>
    <property type="molecule type" value="Genomic_DNA"/>
</dbReference>
<reference evidence="2" key="2">
    <citation type="journal article" date="2013" name="Stand. Genomic Sci.">
        <title>Complete genome sequence of Desulfocapsa sulfexigens, a marine deltaproteobacterium specialized in disproportionating inorganic sulfur compounds.</title>
        <authorList>
            <person name="Finster K.W."/>
            <person name="Kjeldsen K.U."/>
            <person name="Kube M."/>
            <person name="Reinhardt R."/>
            <person name="Mussmann M."/>
            <person name="Amann R."/>
            <person name="Schreiber L."/>
        </authorList>
    </citation>
    <scope>NUCLEOTIDE SEQUENCE [LARGE SCALE GENOMIC DNA]</scope>
    <source>
        <strain evidence="2">DSM 10523 / SB164P1</strain>
    </source>
</reference>
<name>M1WRT6_PSEP2</name>